<evidence type="ECO:0000313" key="4">
    <source>
        <dbReference type="Proteomes" id="UP001265983"/>
    </source>
</evidence>
<proteinExistence type="predicted"/>
<dbReference type="Proteomes" id="UP000423525">
    <property type="component" value="Chromosome"/>
</dbReference>
<evidence type="ECO:0000313" key="2">
    <source>
        <dbReference type="EMBL" id="VZH84407.1"/>
    </source>
</evidence>
<name>A0A6I8MFQ4_9CORY</name>
<dbReference type="EMBL" id="JARUHM010000005">
    <property type="protein sequence ID" value="MDT9410300.1"/>
    <property type="molecule type" value="Genomic_DNA"/>
</dbReference>
<accession>A0A6I8MFQ4</accession>
<dbReference type="Proteomes" id="UP001265983">
    <property type="component" value="Unassembled WGS sequence"/>
</dbReference>
<keyword evidence="4" id="KW-1185">Reference proteome</keyword>
<sequence length="43" mass="5185">MTKYTELWEAILHEITIPLGKLRGGVWHRRDRGRDHRPRGRGY</sequence>
<evidence type="ECO:0000313" key="1">
    <source>
        <dbReference type="EMBL" id="MDT9410300.1"/>
    </source>
</evidence>
<dbReference type="KEGG" id="crf:FRC0190_00429"/>
<dbReference type="EMBL" id="LR738855">
    <property type="protein sequence ID" value="VZH84407.1"/>
    <property type="molecule type" value="Genomic_DNA"/>
</dbReference>
<gene>
    <name evidence="2" type="ORF">FRC0190_00429</name>
    <name evidence="1" type="ORF">P8T80_02685</name>
</gene>
<organism evidence="2 3">
    <name type="scientific">Corynebacterium rouxii</name>
    <dbReference type="NCBI Taxonomy" id="2719119"/>
    <lineage>
        <taxon>Bacteria</taxon>
        <taxon>Bacillati</taxon>
        <taxon>Actinomycetota</taxon>
        <taxon>Actinomycetes</taxon>
        <taxon>Mycobacteriales</taxon>
        <taxon>Corynebacteriaceae</taxon>
        <taxon>Corynebacterium</taxon>
    </lineage>
</organism>
<dbReference type="RefSeq" id="WP_269472938.1">
    <property type="nucleotide sequence ID" value="NZ_CP168248.1"/>
</dbReference>
<protein>
    <submittedName>
        <fullName evidence="2">Uncharacterized protein</fullName>
    </submittedName>
</protein>
<reference evidence="2 3" key="1">
    <citation type="submission" date="2019-11" db="EMBL/GenBank/DDBJ databases">
        <authorList>
            <person name="Brisse S."/>
        </authorList>
    </citation>
    <scope>NUCLEOTIDE SEQUENCE [LARGE SCALE GENOMIC DNA]</scope>
    <source>
        <strain evidence="2">FRC0190</strain>
    </source>
</reference>
<evidence type="ECO:0000313" key="3">
    <source>
        <dbReference type="Proteomes" id="UP000423525"/>
    </source>
</evidence>
<reference evidence="1 4" key="2">
    <citation type="submission" date="2023-03" db="EMBL/GenBank/DDBJ databases">
        <title>Whole genome sequence of the first Corynebacterium rouxii strains isolated in Brazil: a recent member of Corynebacterium diphtheriae complex.</title>
        <authorList>
            <person name="Vieira V."/>
            <person name="Ramos J.N."/>
            <person name="Araujo M.R.B."/>
            <person name="Baio P.V."/>
            <person name="Sant'Anna L.O."/>
            <person name="Veras J.F.C."/>
            <person name="Vieira E.M.D."/>
            <person name="Sousa M.A.B."/>
            <person name="Camargo C.H."/>
            <person name="Sacchi C.T."/>
            <person name="Campos K.R."/>
            <person name="Santos M.B.N."/>
            <person name="Bokermann S."/>
            <person name="Alvim L.B."/>
            <person name="Santos L.S."/>
            <person name="Mattos-Guaraldi A.L."/>
        </authorList>
    </citation>
    <scope>NUCLEOTIDE SEQUENCE [LARGE SCALE GENOMIC DNA]</scope>
    <source>
        <strain evidence="1 4">70862</strain>
    </source>
</reference>
<dbReference type="AlphaFoldDB" id="A0A6I8MFQ4"/>